<sequence length="152" mass="17685">MKKGYFDHFHERILSLNDSKFFAGIIMILLNIGSKFITLRFSKSQEAYLKLILSRQLLIFSIAWMGTRDIYMALTITAIFVILADFVLNEESKFCILPDKFKDFYKVLDANNDGILTDDEINNSIKILEKAKEMNGKQKTLNAYEKFHNLKN</sequence>
<feature type="transmembrane region" description="Helical" evidence="1">
    <location>
        <begin position="70"/>
        <end position="88"/>
    </location>
</feature>
<keyword evidence="1" id="KW-1133">Transmembrane helix</keyword>
<dbReference type="GO" id="GO:0005509">
    <property type="term" value="F:calcium ion binding"/>
    <property type="evidence" value="ECO:0007669"/>
    <property type="project" value="InterPro"/>
</dbReference>
<organism evidence="3">
    <name type="scientific">viral metagenome</name>
    <dbReference type="NCBI Taxonomy" id="1070528"/>
    <lineage>
        <taxon>unclassified sequences</taxon>
        <taxon>metagenomes</taxon>
        <taxon>organismal metagenomes</taxon>
    </lineage>
</organism>
<feature type="transmembrane region" description="Helical" evidence="1">
    <location>
        <begin position="20"/>
        <end position="38"/>
    </location>
</feature>
<evidence type="ECO:0000256" key="1">
    <source>
        <dbReference type="SAM" id="Phobius"/>
    </source>
</evidence>
<dbReference type="InterPro" id="IPR018247">
    <property type="entry name" value="EF_Hand_1_Ca_BS"/>
</dbReference>
<keyword evidence="1" id="KW-0472">Membrane</keyword>
<protein>
    <recommendedName>
        <fullName evidence="2">EF-hand domain-containing protein</fullName>
    </recommendedName>
</protein>
<reference evidence="3" key="1">
    <citation type="journal article" date="2020" name="Nature">
        <title>Giant virus diversity and host interactions through global metagenomics.</title>
        <authorList>
            <person name="Schulz F."/>
            <person name="Roux S."/>
            <person name="Paez-Espino D."/>
            <person name="Jungbluth S."/>
            <person name="Walsh D.A."/>
            <person name="Denef V.J."/>
            <person name="McMahon K.D."/>
            <person name="Konstantinidis K.T."/>
            <person name="Eloe-Fadrosh E.A."/>
            <person name="Kyrpides N.C."/>
            <person name="Woyke T."/>
        </authorList>
    </citation>
    <scope>NUCLEOTIDE SEQUENCE</scope>
    <source>
        <strain evidence="3">GVMAG-M-3300018428-16</strain>
    </source>
</reference>
<accession>A0A6C0BRJ8</accession>
<name>A0A6C0BRJ8_9ZZZZ</name>
<dbReference type="AlphaFoldDB" id="A0A6C0BRJ8"/>
<dbReference type="PROSITE" id="PS50222">
    <property type="entry name" value="EF_HAND_2"/>
    <property type="match status" value="1"/>
</dbReference>
<proteinExistence type="predicted"/>
<feature type="domain" description="EF-hand" evidence="2">
    <location>
        <begin position="96"/>
        <end position="131"/>
    </location>
</feature>
<keyword evidence="1" id="KW-0812">Transmembrane</keyword>
<dbReference type="PROSITE" id="PS00018">
    <property type="entry name" value="EF_HAND_1"/>
    <property type="match status" value="1"/>
</dbReference>
<dbReference type="InterPro" id="IPR002048">
    <property type="entry name" value="EF_hand_dom"/>
</dbReference>
<evidence type="ECO:0000259" key="2">
    <source>
        <dbReference type="PROSITE" id="PS50222"/>
    </source>
</evidence>
<dbReference type="EMBL" id="MN739233">
    <property type="protein sequence ID" value="QHS94826.1"/>
    <property type="molecule type" value="Genomic_DNA"/>
</dbReference>
<evidence type="ECO:0000313" key="3">
    <source>
        <dbReference type="EMBL" id="QHS94826.1"/>
    </source>
</evidence>